<evidence type="ECO:0000313" key="7">
    <source>
        <dbReference type="EMBL" id="QIO07522.1"/>
    </source>
</evidence>
<dbReference type="PANTHER" id="PTHR12778">
    <property type="entry name" value="SOLUTE CARRIER FAMILY 33 ACETYL-COA TRANSPORTER -RELATED"/>
    <property type="match status" value="1"/>
</dbReference>
<organism evidence="7 8">
    <name type="scientific">Acinetobacter shaoyimingii</name>
    <dbReference type="NCBI Taxonomy" id="2715164"/>
    <lineage>
        <taxon>Bacteria</taxon>
        <taxon>Pseudomonadati</taxon>
        <taxon>Pseudomonadota</taxon>
        <taxon>Gammaproteobacteria</taxon>
        <taxon>Moraxellales</taxon>
        <taxon>Moraxellaceae</taxon>
        <taxon>Acinetobacter</taxon>
    </lineage>
</organism>
<evidence type="ECO:0000256" key="4">
    <source>
        <dbReference type="ARBA" id="ARBA00022989"/>
    </source>
</evidence>
<keyword evidence="3 6" id="KW-0812">Transmembrane</keyword>
<evidence type="ECO:0000256" key="3">
    <source>
        <dbReference type="ARBA" id="ARBA00022692"/>
    </source>
</evidence>
<protein>
    <submittedName>
        <fullName evidence="7">MFS transporter</fullName>
    </submittedName>
</protein>
<sequence length="434" mass="48204">MSHVYLLLFSLYWAQGLPVGFMTHALPVILRAQGVSLTHIGGFGLLMAPWALKVLWAPWVDRYGSSAFGHYRSWIIPTQIFTVAILIILSFLPIQALNQPVYLLAFFIALLFMNTVGATQDIATDGLAVSILKGEQQHIGNMFQVVGSRLGFIVGGGAILWALDWLNWQSTFLILAGLVALNTIPIFLYREPKHHGFKTDHSSKELAPLGASTSIESIQKDQLSFFKSLMQYLQYFMHSQLMLSWFVVLCVLKITDGLSGPIIKPLLVDLGLTLSEIGVYITMLGAFAALIGAGLAGLSLKYVSRSNALILFSILKLLSLLGFTWLAYLHAHHLHIATWWIYLINALEDMFASMLLVIILTLVMQYSRKEHAGTDFTFQVSLMAMVSGVLYTVSGIAGDALGYQKYLMSISVIGLILIMPIWYWKNQSLKAHTD</sequence>
<evidence type="ECO:0000256" key="6">
    <source>
        <dbReference type="SAM" id="Phobius"/>
    </source>
</evidence>
<dbReference type="SUPFAM" id="SSF103473">
    <property type="entry name" value="MFS general substrate transporter"/>
    <property type="match status" value="1"/>
</dbReference>
<dbReference type="KEGG" id="asha:G8E00_11965"/>
<comment type="subcellular location">
    <subcellularLocation>
        <location evidence="1">Membrane</location>
        <topology evidence="1">Multi-pass membrane protein</topology>
    </subcellularLocation>
</comment>
<dbReference type="PANTHER" id="PTHR12778:SF10">
    <property type="entry name" value="MAJOR FACILITATOR SUPERFAMILY DOMAIN-CONTAINING PROTEIN 3"/>
    <property type="match status" value="1"/>
</dbReference>
<name>A0A6G8RZZ4_9GAMM</name>
<accession>A0A6G8RZZ4</accession>
<dbReference type="InterPro" id="IPR036259">
    <property type="entry name" value="MFS_trans_sf"/>
</dbReference>
<dbReference type="Gene3D" id="1.20.1250.20">
    <property type="entry name" value="MFS general substrate transporter like domains"/>
    <property type="match status" value="2"/>
</dbReference>
<evidence type="ECO:0000313" key="8">
    <source>
        <dbReference type="Proteomes" id="UP000502297"/>
    </source>
</evidence>
<feature type="transmembrane region" description="Helical" evidence="6">
    <location>
        <begin position="277"/>
        <end position="296"/>
    </location>
</feature>
<evidence type="ECO:0000256" key="5">
    <source>
        <dbReference type="ARBA" id="ARBA00023136"/>
    </source>
</evidence>
<keyword evidence="8" id="KW-1185">Reference proteome</keyword>
<keyword evidence="4 6" id="KW-1133">Transmembrane helix</keyword>
<dbReference type="Proteomes" id="UP000502297">
    <property type="component" value="Chromosome"/>
</dbReference>
<evidence type="ECO:0000256" key="1">
    <source>
        <dbReference type="ARBA" id="ARBA00004141"/>
    </source>
</evidence>
<feature type="transmembrane region" description="Helical" evidence="6">
    <location>
        <begin position="168"/>
        <end position="189"/>
    </location>
</feature>
<feature type="transmembrane region" description="Helical" evidence="6">
    <location>
        <begin position="71"/>
        <end position="94"/>
    </location>
</feature>
<dbReference type="GO" id="GO:0035348">
    <property type="term" value="P:acetyl-CoA transmembrane transport"/>
    <property type="evidence" value="ECO:0007669"/>
    <property type="project" value="InterPro"/>
</dbReference>
<feature type="transmembrane region" description="Helical" evidence="6">
    <location>
        <begin position="406"/>
        <end position="424"/>
    </location>
</feature>
<proteinExistence type="predicted"/>
<feature type="transmembrane region" description="Helical" evidence="6">
    <location>
        <begin position="235"/>
        <end position="255"/>
    </location>
</feature>
<feature type="transmembrane region" description="Helical" evidence="6">
    <location>
        <begin position="40"/>
        <end position="59"/>
    </location>
</feature>
<feature type="transmembrane region" description="Helical" evidence="6">
    <location>
        <begin position="308"/>
        <end position="328"/>
    </location>
</feature>
<feature type="transmembrane region" description="Helical" evidence="6">
    <location>
        <begin position="100"/>
        <end position="118"/>
    </location>
</feature>
<dbReference type="InterPro" id="IPR004752">
    <property type="entry name" value="AmpG_permease/AT-1"/>
</dbReference>
<dbReference type="Pfam" id="PF13000">
    <property type="entry name" value="Acatn"/>
    <property type="match status" value="1"/>
</dbReference>
<keyword evidence="5 6" id="KW-0472">Membrane</keyword>
<reference evidence="7 8" key="1">
    <citation type="submission" date="2020-03" db="EMBL/GenBank/DDBJ databases">
        <authorList>
            <person name="Zhu W."/>
        </authorList>
    </citation>
    <scope>NUCLEOTIDE SEQUENCE [LARGE SCALE GENOMIC DNA]</scope>
    <source>
        <strain evidence="7 8">323-1</strain>
    </source>
</reference>
<dbReference type="GO" id="GO:0016020">
    <property type="term" value="C:membrane"/>
    <property type="evidence" value="ECO:0007669"/>
    <property type="project" value="UniProtKB-SubCell"/>
</dbReference>
<dbReference type="InterPro" id="IPR024371">
    <property type="entry name" value="AcetylCoA_trans_1-like"/>
</dbReference>
<feature type="transmembrane region" description="Helical" evidence="6">
    <location>
        <begin position="376"/>
        <end position="394"/>
    </location>
</feature>
<dbReference type="EMBL" id="CP049801">
    <property type="protein sequence ID" value="QIO07522.1"/>
    <property type="molecule type" value="Genomic_DNA"/>
</dbReference>
<dbReference type="RefSeq" id="WP_166226535.1">
    <property type="nucleotide sequence ID" value="NZ_CP049801.1"/>
</dbReference>
<evidence type="ECO:0000256" key="2">
    <source>
        <dbReference type="ARBA" id="ARBA00022448"/>
    </source>
</evidence>
<dbReference type="AlphaFoldDB" id="A0A6G8RZZ4"/>
<keyword evidence="2" id="KW-0813">Transport</keyword>
<dbReference type="GO" id="GO:0008521">
    <property type="term" value="F:acetyl-CoA transmembrane transporter activity"/>
    <property type="evidence" value="ECO:0007669"/>
    <property type="project" value="InterPro"/>
</dbReference>
<dbReference type="CDD" id="cd17485">
    <property type="entry name" value="MFS_MFSD3"/>
    <property type="match status" value="1"/>
</dbReference>
<feature type="transmembrane region" description="Helical" evidence="6">
    <location>
        <begin position="340"/>
        <end position="364"/>
    </location>
</feature>
<gene>
    <name evidence="7" type="ORF">G8E00_11965</name>
</gene>